<name>A0A9I9DM98_CUCME</name>
<accession>A0A9I9DM98</accession>
<organism evidence="3">
    <name type="scientific">Cucumis melo</name>
    <name type="common">Muskmelon</name>
    <dbReference type="NCBI Taxonomy" id="3656"/>
    <lineage>
        <taxon>Eukaryota</taxon>
        <taxon>Viridiplantae</taxon>
        <taxon>Streptophyta</taxon>
        <taxon>Embryophyta</taxon>
        <taxon>Tracheophyta</taxon>
        <taxon>Spermatophyta</taxon>
        <taxon>Magnoliopsida</taxon>
        <taxon>eudicotyledons</taxon>
        <taxon>Gunneridae</taxon>
        <taxon>Pentapetalae</taxon>
        <taxon>rosids</taxon>
        <taxon>fabids</taxon>
        <taxon>Cucurbitales</taxon>
        <taxon>Cucurbitaceae</taxon>
        <taxon>Benincaseae</taxon>
        <taxon>Cucumis</taxon>
    </lineage>
</organism>
<evidence type="ECO:0000259" key="2">
    <source>
        <dbReference type="Pfam" id="PF01425"/>
    </source>
</evidence>
<evidence type="ECO:0000313" key="3">
    <source>
        <dbReference type="EnsemblPlants" id="MELO3C020792.2.1"/>
    </source>
</evidence>
<evidence type="ECO:0000256" key="1">
    <source>
        <dbReference type="SAM" id="SignalP"/>
    </source>
</evidence>
<protein>
    <recommendedName>
        <fullName evidence="2">Amidase domain-containing protein</fullName>
    </recommendedName>
</protein>
<dbReference type="Gramene" id="MELO3C020792.2.1">
    <property type="protein sequence ID" value="MELO3C020792.2.1"/>
    <property type="gene ID" value="MELO3C020792.2"/>
</dbReference>
<reference evidence="3" key="1">
    <citation type="submission" date="2023-03" db="UniProtKB">
        <authorList>
            <consortium name="EnsemblPlants"/>
        </authorList>
    </citation>
    <scope>IDENTIFICATION</scope>
</reference>
<feature type="signal peptide" evidence="1">
    <location>
        <begin position="1"/>
        <end position="28"/>
    </location>
</feature>
<proteinExistence type="predicted"/>
<dbReference type="Pfam" id="PF01425">
    <property type="entry name" value="Amidase"/>
    <property type="match status" value="1"/>
</dbReference>
<dbReference type="SUPFAM" id="SSF75304">
    <property type="entry name" value="Amidase signature (AS) enzymes"/>
    <property type="match status" value="1"/>
</dbReference>
<dbReference type="InterPro" id="IPR036928">
    <property type="entry name" value="AS_sf"/>
</dbReference>
<feature type="chain" id="PRO_5039924964" description="Amidase domain-containing protein" evidence="1">
    <location>
        <begin position="29"/>
        <end position="465"/>
    </location>
</feature>
<dbReference type="AlphaFoldDB" id="A0A9I9DM98"/>
<feature type="domain" description="Amidase" evidence="2">
    <location>
        <begin position="55"/>
        <end position="282"/>
    </location>
</feature>
<dbReference type="EnsemblPlants" id="MELO3C020792.2.1">
    <property type="protein sequence ID" value="MELO3C020792.2.1"/>
    <property type="gene ID" value="MELO3C020792.2"/>
</dbReference>
<sequence>MKEFQLSLPAVISLLIAVGISAISQINGHDFTIEEATIEEIQRAFADERLTSRMLVDFYLKQIEALNPVLRSVVEVNPEARDEADKADRRRRDGNVKRLSLGGLDGVPVLVKDTIATKDRMNTTAGSYALVGSVVARDAGVVEKLRKAGAVILGKASLSEWYSFRSLGHVPNGWCARAGQAVNPYLASGETCGSSSGSAISVAANMVTVSLGTETHGSILCPSDRNSVVGFKPTVGLTTRAGVIPIMSSHDTVGPITRTVSDAVYVLDAIVGYDPRDAEATSEGSKDKGGVIVDDLEIADIDIILSPKRSGELTVMLADFKLLLNDYLKELLSSPEKIKEYGQSTFIQSEKTNGLGEKEKKAIETMANLSRNGFEKLMEENELDAIVTPGSGCASVLAIGGYPGITVPAGYNEDDGMPFGICFGGLKGTEAKLIEIAYAFEQATMMRRPPFPNSIDCQEGHTKTV</sequence>
<dbReference type="PANTHER" id="PTHR42678">
    <property type="entry name" value="AMIDASE"/>
    <property type="match status" value="1"/>
</dbReference>
<dbReference type="Gene3D" id="3.90.1300.10">
    <property type="entry name" value="Amidase signature (AS) domain"/>
    <property type="match status" value="2"/>
</dbReference>
<keyword evidence="1" id="KW-0732">Signal</keyword>
<dbReference type="InterPro" id="IPR023631">
    <property type="entry name" value="Amidase_dom"/>
</dbReference>
<dbReference type="PANTHER" id="PTHR42678:SF25">
    <property type="entry name" value="AMIDASE C869.01"/>
    <property type="match status" value="1"/>
</dbReference>